<keyword evidence="2" id="KW-1185">Reference proteome</keyword>
<name>A0ABT3PU71_9BACT</name>
<evidence type="ECO:0000313" key="2">
    <source>
        <dbReference type="Proteomes" id="UP001207337"/>
    </source>
</evidence>
<dbReference type="Proteomes" id="UP001207337">
    <property type="component" value="Unassembled WGS sequence"/>
</dbReference>
<proteinExistence type="predicted"/>
<dbReference type="RefSeq" id="WP_265786571.1">
    <property type="nucleotide sequence ID" value="NZ_BAABRS010000001.1"/>
</dbReference>
<comment type="caution">
    <text evidence="1">The sequence shown here is derived from an EMBL/GenBank/DDBJ whole genome shotgun (WGS) entry which is preliminary data.</text>
</comment>
<sequence>MKSTNPRIKVKIEHNIVTDFDPEEVNRWENEGGSPSESPLPISHPDLPLHKKEIFEVLDCEIIVEDGQLYLEAEIDILSHH</sequence>
<dbReference type="EMBL" id="JAJNDC010000001">
    <property type="protein sequence ID" value="MCW9711394.1"/>
    <property type="molecule type" value="Genomic_DNA"/>
</dbReference>
<reference evidence="1 2" key="1">
    <citation type="submission" date="2021-11" db="EMBL/GenBank/DDBJ databases">
        <title>Aliifidinibius sp. nov., a new bacterium isolated from saline soil.</title>
        <authorList>
            <person name="Galisteo C."/>
            <person name="De La Haba R."/>
            <person name="Sanchez-Porro C."/>
            <person name="Ventosa A."/>
        </authorList>
    </citation>
    <scope>NUCLEOTIDE SEQUENCE [LARGE SCALE GENOMIC DNA]</scope>
    <source>
        <strain evidence="1 2">KACC 190600</strain>
    </source>
</reference>
<accession>A0ABT3PU71</accession>
<evidence type="ECO:0000313" key="1">
    <source>
        <dbReference type="EMBL" id="MCW9711394.1"/>
    </source>
</evidence>
<protein>
    <submittedName>
        <fullName evidence="1">Uncharacterized protein</fullName>
    </submittedName>
</protein>
<gene>
    <name evidence="1" type="ORF">LQ318_00625</name>
</gene>
<organism evidence="1 2">
    <name type="scientific">Fodinibius salicampi</name>
    <dbReference type="NCBI Taxonomy" id="1920655"/>
    <lineage>
        <taxon>Bacteria</taxon>
        <taxon>Pseudomonadati</taxon>
        <taxon>Balneolota</taxon>
        <taxon>Balneolia</taxon>
        <taxon>Balneolales</taxon>
        <taxon>Balneolaceae</taxon>
        <taxon>Fodinibius</taxon>
    </lineage>
</organism>